<dbReference type="EMBL" id="NESQ01000026">
    <property type="protein sequence ID" value="PUU82559.1"/>
    <property type="molecule type" value="Genomic_DNA"/>
</dbReference>
<keyword evidence="1" id="KW-1133">Transmembrane helix</keyword>
<organism evidence="2 3">
    <name type="scientific">Tuber borchii</name>
    <name type="common">White truffle</name>
    <dbReference type="NCBI Taxonomy" id="42251"/>
    <lineage>
        <taxon>Eukaryota</taxon>
        <taxon>Fungi</taxon>
        <taxon>Dikarya</taxon>
        <taxon>Ascomycota</taxon>
        <taxon>Pezizomycotina</taxon>
        <taxon>Pezizomycetes</taxon>
        <taxon>Pezizales</taxon>
        <taxon>Tuberaceae</taxon>
        <taxon>Tuber</taxon>
    </lineage>
</organism>
<feature type="transmembrane region" description="Helical" evidence="1">
    <location>
        <begin position="42"/>
        <end position="60"/>
    </location>
</feature>
<comment type="caution">
    <text evidence="2">The sequence shown here is derived from an EMBL/GenBank/DDBJ whole genome shotgun (WGS) entry which is preliminary data.</text>
</comment>
<name>A0A2T7A4A3_TUBBO</name>
<feature type="transmembrane region" description="Helical" evidence="1">
    <location>
        <begin position="16"/>
        <end position="35"/>
    </location>
</feature>
<feature type="transmembrane region" description="Helical" evidence="1">
    <location>
        <begin position="66"/>
        <end position="86"/>
    </location>
</feature>
<evidence type="ECO:0000256" key="1">
    <source>
        <dbReference type="SAM" id="Phobius"/>
    </source>
</evidence>
<keyword evidence="1" id="KW-0812">Transmembrane</keyword>
<reference evidence="2 3" key="1">
    <citation type="submission" date="2017-04" db="EMBL/GenBank/DDBJ databases">
        <title>Draft genome sequence of Tuber borchii Vittad., a whitish edible truffle.</title>
        <authorList>
            <consortium name="DOE Joint Genome Institute"/>
            <person name="Murat C."/>
            <person name="Kuo A."/>
            <person name="Barry K.W."/>
            <person name="Clum A."/>
            <person name="Dockter R.B."/>
            <person name="Fauchery L."/>
            <person name="Iotti M."/>
            <person name="Kohler A."/>
            <person name="Labutti K."/>
            <person name="Lindquist E.A."/>
            <person name="Lipzen A."/>
            <person name="Ohm R.A."/>
            <person name="Wang M."/>
            <person name="Grigoriev I.V."/>
            <person name="Zambonelli A."/>
            <person name="Martin F.M."/>
        </authorList>
    </citation>
    <scope>NUCLEOTIDE SEQUENCE [LARGE SCALE GENOMIC DNA]</scope>
    <source>
        <strain evidence="2 3">Tbo3840</strain>
    </source>
</reference>
<dbReference type="OrthoDB" id="10560557at2759"/>
<proteinExistence type="predicted"/>
<accession>A0A2T7A4A3</accession>
<keyword evidence="1" id="KW-0472">Membrane</keyword>
<evidence type="ECO:0000313" key="2">
    <source>
        <dbReference type="EMBL" id="PUU82559.1"/>
    </source>
</evidence>
<gene>
    <name evidence="2" type="ORF">B9Z19DRAFT_1120598</name>
</gene>
<keyword evidence="3" id="KW-1185">Reference proteome</keyword>
<sequence length="94" mass="10639">MLPWGIAIDFTCQERLYGIVATATVLFPLIYGLVFMGCLRDYSVGLASTFLAVGLLVQQWDNSNEWFFWATVANAAVTGIFSIWAMKAQYDRRF</sequence>
<evidence type="ECO:0000313" key="3">
    <source>
        <dbReference type="Proteomes" id="UP000244722"/>
    </source>
</evidence>
<protein>
    <submittedName>
        <fullName evidence="2">Uncharacterized protein</fullName>
    </submittedName>
</protein>
<dbReference type="Proteomes" id="UP000244722">
    <property type="component" value="Unassembled WGS sequence"/>
</dbReference>
<dbReference type="AlphaFoldDB" id="A0A2T7A4A3"/>